<proteinExistence type="predicted"/>
<dbReference type="GO" id="GO:0016491">
    <property type="term" value="F:oxidoreductase activity"/>
    <property type="evidence" value="ECO:0007669"/>
    <property type="project" value="UniProtKB-KW"/>
</dbReference>
<reference evidence="2" key="2">
    <citation type="submission" date="2020-09" db="EMBL/GenBank/DDBJ databases">
        <authorList>
            <person name="Sun Q."/>
            <person name="Ohkuma M."/>
        </authorList>
    </citation>
    <scope>NUCLEOTIDE SEQUENCE</scope>
    <source>
        <strain evidence="2">JCM 3313</strain>
    </source>
</reference>
<dbReference type="Proteomes" id="UP000639606">
    <property type="component" value="Unassembled WGS sequence"/>
</dbReference>
<gene>
    <name evidence="2" type="ORF">GCM10010185_70330</name>
</gene>
<accession>A0A918AUF6</accession>
<dbReference type="PANTHER" id="PTHR43157:SF31">
    <property type="entry name" value="PHOSPHATIDYLINOSITOL-GLYCAN BIOSYNTHESIS CLASS F PROTEIN"/>
    <property type="match status" value="1"/>
</dbReference>
<reference evidence="2" key="1">
    <citation type="journal article" date="2014" name="Int. J. Syst. Evol. Microbiol.">
        <title>Complete genome sequence of Corynebacterium casei LMG S-19264T (=DSM 44701T), isolated from a smear-ripened cheese.</title>
        <authorList>
            <consortium name="US DOE Joint Genome Institute (JGI-PGF)"/>
            <person name="Walter F."/>
            <person name="Albersmeier A."/>
            <person name="Kalinowski J."/>
            <person name="Ruckert C."/>
        </authorList>
    </citation>
    <scope>NUCLEOTIDE SEQUENCE</scope>
    <source>
        <strain evidence="2">JCM 3313</strain>
    </source>
</reference>
<dbReference type="Gene3D" id="3.40.50.720">
    <property type="entry name" value="NAD(P)-binding Rossmann-like Domain"/>
    <property type="match status" value="1"/>
</dbReference>
<organism evidence="2 3">
    <name type="scientific">Saccharothrix coeruleofusca</name>
    <dbReference type="NCBI Taxonomy" id="33919"/>
    <lineage>
        <taxon>Bacteria</taxon>
        <taxon>Bacillati</taxon>
        <taxon>Actinomycetota</taxon>
        <taxon>Actinomycetes</taxon>
        <taxon>Pseudonocardiales</taxon>
        <taxon>Pseudonocardiaceae</taxon>
        <taxon>Saccharothrix</taxon>
    </lineage>
</organism>
<evidence type="ECO:0000313" key="3">
    <source>
        <dbReference type="Proteomes" id="UP000639606"/>
    </source>
</evidence>
<comment type="caution">
    <text evidence="2">The sequence shown here is derived from an EMBL/GenBank/DDBJ whole genome shotgun (WGS) entry which is preliminary data.</text>
</comment>
<dbReference type="AlphaFoldDB" id="A0A918AUF6"/>
<keyword evidence="1" id="KW-0560">Oxidoreductase</keyword>
<evidence type="ECO:0008006" key="4">
    <source>
        <dbReference type="Google" id="ProtNLM"/>
    </source>
</evidence>
<dbReference type="SUPFAM" id="SSF51735">
    <property type="entry name" value="NAD(P)-binding Rossmann-fold domains"/>
    <property type="match status" value="1"/>
</dbReference>
<protein>
    <recommendedName>
        <fullName evidence="4">Short subunit dehydrogenase</fullName>
    </recommendedName>
</protein>
<evidence type="ECO:0000313" key="2">
    <source>
        <dbReference type="EMBL" id="GGP86519.1"/>
    </source>
</evidence>
<dbReference type="EMBL" id="BMRG01000031">
    <property type="protein sequence ID" value="GGP86519.1"/>
    <property type="molecule type" value="Genomic_DNA"/>
</dbReference>
<dbReference type="InterPro" id="IPR036291">
    <property type="entry name" value="NAD(P)-bd_dom_sf"/>
</dbReference>
<keyword evidence="3" id="KW-1185">Reference proteome</keyword>
<evidence type="ECO:0000256" key="1">
    <source>
        <dbReference type="ARBA" id="ARBA00023002"/>
    </source>
</evidence>
<dbReference type="RefSeq" id="WP_189227641.1">
    <property type="nucleotide sequence ID" value="NZ_BMRG01000031.1"/>
</dbReference>
<sequence length="119" mass="13454">MRAYNAAKLENVLFTRELHRRYHARGVSAVAFHPGNVATSFGTRSQSGLMRFITTSPLTRPLLTIPAKGAGQLVWPAESRPGVDWQSGEYYKKHKPAKRVNKQARDARLAREPWERLLG</sequence>
<dbReference type="PANTHER" id="PTHR43157">
    <property type="entry name" value="PHOSPHATIDYLINOSITOL-GLYCAN BIOSYNTHESIS CLASS F PROTEIN-RELATED"/>
    <property type="match status" value="1"/>
</dbReference>
<name>A0A918AUF6_9PSEU</name>